<comment type="similarity">
    <text evidence="2">Belongs to the AzlC family.</text>
</comment>
<keyword evidence="4" id="KW-1003">Cell membrane</keyword>
<evidence type="ECO:0000256" key="5">
    <source>
        <dbReference type="ARBA" id="ARBA00022692"/>
    </source>
</evidence>
<keyword evidence="7 8" id="KW-0472">Membrane</keyword>
<evidence type="ECO:0000256" key="6">
    <source>
        <dbReference type="ARBA" id="ARBA00022989"/>
    </source>
</evidence>
<evidence type="ECO:0000256" key="3">
    <source>
        <dbReference type="ARBA" id="ARBA00022448"/>
    </source>
</evidence>
<feature type="transmembrane region" description="Helical" evidence="8">
    <location>
        <begin position="70"/>
        <end position="89"/>
    </location>
</feature>
<keyword evidence="6 8" id="KW-1133">Transmembrane helix</keyword>
<dbReference type="Pfam" id="PF03591">
    <property type="entry name" value="AzlC"/>
    <property type="match status" value="1"/>
</dbReference>
<keyword evidence="5 8" id="KW-0812">Transmembrane</keyword>
<feature type="transmembrane region" description="Helical" evidence="8">
    <location>
        <begin position="136"/>
        <end position="153"/>
    </location>
</feature>
<evidence type="ECO:0000256" key="4">
    <source>
        <dbReference type="ARBA" id="ARBA00022475"/>
    </source>
</evidence>
<reference evidence="9" key="1">
    <citation type="submission" date="2020-08" db="EMBL/GenBank/DDBJ databases">
        <title>Taxonomic study for Lactobacillus species isolated from hardwood bark.</title>
        <authorList>
            <person name="Tohno M."/>
            <person name="Tanizawa Y."/>
        </authorList>
    </citation>
    <scope>NUCLEOTIDE SEQUENCE</scope>
    <source>
        <strain evidence="9">B40</strain>
    </source>
</reference>
<evidence type="ECO:0000256" key="2">
    <source>
        <dbReference type="ARBA" id="ARBA00010735"/>
    </source>
</evidence>
<evidence type="ECO:0000313" key="9">
    <source>
        <dbReference type="EMBL" id="GFZ26857.1"/>
    </source>
</evidence>
<evidence type="ECO:0000256" key="1">
    <source>
        <dbReference type="ARBA" id="ARBA00004651"/>
    </source>
</evidence>
<gene>
    <name evidence="9" type="ORF">LCB40_07370</name>
</gene>
<evidence type="ECO:0000256" key="8">
    <source>
        <dbReference type="SAM" id="Phobius"/>
    </source>
</evidence>
<dbReference type="EMBL" id="BMAY01000004">
    <property type="protein sequence ID" value="GFZ26857.1"/>
    <property type="molecule type" value="Genomic_DNA"/>
</dbReference>
<protein>
    <submittedName>
        <fullName evidence="9">Branched-chain amino acid transporter AzlC</fullName>
    </submittedName>
</protein>
<dbReference type="AlphaFoldDB" id="A0A916QIR1"/>
<dbReference type="Proteomes" id="UP000677218">
    <property type="component" value="Unassembled WGS sequence"/>
</dbReference>
<name>A0A916QIR1_9LACO</name>
<dbReference type="RefSeq" id="WP_212780551.1">
    <property type="nucleotide sequence ID" value="NZ_BMAY01000004.1"/>
</dbReference>
<organism evidence="9 10">
    <name type="scientific">Lactobacillus corticis</name>
    <dbReference type="NCBI Taxonomy" id="2201249"/>
    <lineage>
        <taxon>Bacteria</taxon>
        <taxon>Bacillati</taxon>
        <taxon>Bacillota</taxon>
        <taxon>Bacilli</taxon>
        <taxon>Lactobacillales</taxon>
        <taxon>Lactobacillaceae</taxon>
        <taxon>Lactobacillus</taxon>
    </lineage>
</organism>
<keyword evidence="10" id="KW-1185">Reference proteome</keyword>
<comment type="caution">
    <text evidence="9">The sequence shown here is derived from an EMBL/GenBank/DDBJ whole genome shotgun (WGS) entry which is preliminary data.</text>
</comment>
<feature type="transmembrane region" description="Helical" evidence="8">
    <location>
        <begin position="37"/>
        <end position="58"/>
    </location>
</feature>
<dbReference type="PANTHER" id="PTHR34979:SF1">
    <property type="entry name" value="INNER MEMBRANE PROTEIN YGAZ"/>
    <property type="match status" value="1"/>
</dbReference>
<proteinExistence type="inferred from homology"/>
<accession>A0A916QIR1</accession>
<evidence type="ECO:0000313" key="10">
    <source>
        <dbReference type="Proteomes" id="UP000677218"/>
    </source>
</evidence>
<sequence>MSKQQLKTAFSASLPVLFGYLTLGIGYGLYMQNLGFAWWYSTLMAATIYGGSVEFIIANMLTEHFQPLTVLLITFVVSFRQIFYSIAFLDKYQAKGIKKFIQIFSLSDETFAVNYFLNPAPADAQNIYTMVSLLDWCYWVVGATCGSVFGTALHLQIKGLDFIMTALFIVLAIDQFKKSKRKLSSVSGLVITIICLLLFGTTYFLIAALLLLALEYIFIYKKEAQA</sequence>
<dbReference type="InterPro" id="IPR011606">
    <property type="entry name" value="Brnchd-chn_aa_trnsp_permease"/>
</dbReference>
<comment type="subcellular location">
    <subcellularLocation>
        <location evidence="1">Cell membrane</location>
        <topology evidence="1">Multi-pass membrane protein</topology>
    </subcellularLocation>
</comment>
<evidence type="ECO:0000256" key="7">
    <source>
        <dbReference type="ARBA" id="ARBA00023136"/>
    </source>
</evidence>
<dbReference type="PANTHER" id="PTHR34979">
    <property type="entry name" value="INNER MEMBRANE PROTEIN YGAZ"/>
    <property type="match status" value="1"/>
</dbReference>
<feature type="transmembrane region" description="Helical" evidence="8">
    <location>
        <begin position="12"/>
        <end position="30"/>
    </location>
</feature>
<keyword evidence="3" id="KW-0813">Transport</keyword>
<feature type="transmembrane region" description="Helical" evidence="8">
    <location>
        <begin position="188"/>
        <end position="219"/>
    </location>
</feature>
<dbReference type="GO" id="GO:1903785">
    <property type="term" value="P:L-valine transmembrane transport"/>
    <property type="evidence" value="ECO:0007669"/>
    <property type="project" value="TreeGrafter"/>
</dbReference>
<dbReference type="GO" id="GO:0005886">
    <property type="term" value="C:plasma membrane"/>
    <property type="evidence" value="ECO:0007669"/>
    <property type="project" value="UniProtKB-SubCell"/>
</dbReference>